<dbReference type="InterPro" id="IPR001347">
    <property type="entry name" value="SIS_dom"/>
</dbReference>
<sequence length="291" mass="31567">MTAPSVAHLPPLLRKLHVMRDEVGAASVRIIDTILAHPEEFLHWTIADLSAVSDSSEATVVRLVQGLGFKSYQDFKLKLSRTLVGQEKTRAPLGIQPQDPPEQVLQKVFQGSMTSLSDTLEHLDLQAFNRTVEALSQARRIDFIGMGHSALLAQDAQQKCLRLGLMCAAHTDPLSMTQVCALLEPADVLVAISYSGARPDVLHAAKLAREGGAQVVALTGLGRTPLTRLAQHTLTASAPESPYRPEEVAARLAQLCIIDALLAALQVLGEPFSSRRIQQVNQALRKSGDRK</sequence>
<keyword evidence="3" id="KW-0804">Transcription</keyword>
<keyword evidence="1" id="KW-0805">Transcription regulation</keyword>
<dbReference type="InterPro" id="IPR046348">
    <property type="entry name" value="SIS_dom_sf"/>
</dbReference>
<comment type="caution">
    <text evidence="6">The sequence shown here is derived from an EMBL/GenBank/DDBJ whole genome shotgun (WGS) entry which is preliminary data.</text>
</comment>
<dbReference type="SUPFAM" id="SSF46689">
    <property type="entry name" value="Homeodomain-like"/>
    <property type="match status" value="1"/>
</dbReference>
<gene>
    <name evidence="6" type="ORF">GCM10008938_14250</name>
</gene>
<feature type="domain" description="HTH rpiR-type" evidence="4">
    <location>
        <begin position="10"/>
        <end position="86"/>
    </location>
</feature>
<dbReference type="PANTHER" id="PTHR30514:SF1">
    <property type="entry name" value="HTH-TYPE TRANSCRIPTIONAL REGULATOR HEXR-RELATED"/>
    <property type="match status" value="1"/>
</dbReference>
<dbReference type="InterPro" id="IPR036388">
    <property type="entry name" value="WH-like_DNA-bd_sf"/>
</dbReference>
<dbReference type="Gene3D" id="1.10.10.10">
    <property type="entry name" value="Winged helix-like DNA-binding domain superfamily/Winged helix DNA-binding domain"/>
    <property type="match status" value="1"/>
</dbReference>
<evidence type="ECO:0000256" key="1">
    <source>
        <dbReference type="ARBA" id="ARBA00023015"/>
    </source>
</evidence>
<dbReference type="CDD" id="cd05013">
    <property type="entry name" value="SIS_RpiR"/>
    <property type="match status" value="1"/>
</dbReference>
<evidence type="ECO:0000256" key="2">
    <source>
        <dbReference type="ARBA" id="ARBA00023125"/>
    </source>
</evidence>
<protein>
    <submittedName>
        <fullName evidence="6">RpiR family transcriptional regulator</fullName>
    </submittedName>
</protein>
<dbReference type="Pfam" id="PF01380">
    <property type="entry name" value="SIS"/>
    <property type="match status" value="1"/>
</dbReference>
<dbReference type="PROSITE" id="PS51464">
    <property type="entry name" value="SIS"/>
    <property type="match status" value="1"/>
</dbReference>
<dbReference type="InterPro" id="IPR009057">
    <property type="entry name" value="Homeodomain-like_sf"/>
</dbReference>
<reference evidence="7" key="1">
    <citation type="journal article" date="2019" name="Int. J. Syst. Evol. Microbiol.">
        <title>The Global Catalogue of Microorganisms (GCM) 10K type strain sequencing project: providing services to taxonomists for standard genome sequencing and annotation.</title>
        <authorList>
            <consortium name="The Broad Institute Genomics Platform"/>
            <consortium name="The Broad Institute Genome Sequencing Center for Infectious Disease"/>
            <person name="Wu L."/>
            <person name="Ma J."/>
        </authorList>
    </citation>
    <scope>NUCLEOTIDE SEQUENCE [LARGE SCALE GENOMIC DNA]</scope>
    <source>
        <strain evidence="7">JCM 14370</strain>
    </source>
</reference>
<keyword evidence="2" id="KW-0238">DNA-binding</keyword>
<dbReference type="Proteomes" id="UP000632222">
    <property type="component" value="Unassembled WGS sequence"/>
</dbReference>
<proteinExistence type="predicted"/>
<dbReference type="SUPFAM" id="SSF53697">
    <property type="entry name" value="SIS domain"/>
    <property type="match status" value="1"/>
</dbReference>
<dbReference type="Pfam" id="PF01418">
    <property type="entry name" value="HTH_6"/>
    <property type="match status" value="1"/>
</dbReference>
<evidence type="ECO:0000259" key="5">
    <source>
        <dbReference type="PROSITE" id="PS51464"/>
    </source>
</evidence>
<evidence type="ECO:0000313" key="6">
    <source>
        <dbReference type="EMBL" id="GGJ29266.1"/>
    </source>
</evidence>
<feature type="domain" description="SIS" evidence="5">
    <location>
        <begin position="131"/>
        <end position="271"/>
    </location>
</feature>
<evidence type="ECO:0000259" key="4">
    <source>
        <dbReference type="PROSITE" id="PS51071"/>
    </source>
</evidence>
<accession>A0ABQ2CX65</accession>
<dbReference type="PROSITE" id="PS51071">
    <property type="entry name" value="HTH_RPIR"/>
    <property type="match status" value="1"/>
</dbReference>
<dbReference type="RefSeq" id="WP_189001807.1">
    <property type="nucleotide sequence ID" value="NZ_BMOD01000003.1"/>
</dbReference>
<dbReference type="InterPro" id="IPR000281">
    <property type="entry name" value="HTH_RpiR"/>
</dbReference>
<keyword evidence="7" id="KW-1185">Reference proteome</keyword>
<name>A0ABQ2CX65_9DEIO</name>
<dbReference type="EMBL" id="BMOD01000003">
    <property type="protein sequence ID" value="GGJ29266.1"/>
    <property type="molecule type" value="Genomic_DNA"/>
</dbReference>
<evidence type="ECO:0000313" key="7">
    <source>
        <dbReference type="Proteomes" id="UP000632222"/>
    </source>
</evidence>
<dbReference type="Gene3D" id="3.40.50.10490">
    <property type="entry name" value="Glucose-6-phosphate isomerase like protein, domain 1"/>
    <property type="match status" value="1"/>
</dbReference>
<evidence type="ECO:0000256" key="3">
    <source>
        <dbReference type="ARBA" id="ARBA00023163"/>
    </source>
</evidence>
<organism evidence="6 7">
    <name type="scientific">Deinococcus roseus</name>
    <dbReference type="NCBI Taxonomy" id="392414"/>
    <lineage>
        <taxon>Bacteria</taxon>
        <taxon>Thermotogati</taxon>
        <taxon>Deinococcota</taxon>
        <taxon>Deinococci</taxon>
        <taxon>Deinococcales</taxon>
        <taxon>Deinococcaceae</taxon>
        <taxon>Deinococcus</taxon>
    </lineage>
</organism>
<dbReference type="PANTHER" id="PTHR30514">
    <property type="entry name" value="GLUCOKINASE"/>
    <property type="match status" value="1"/>
</dbReference>
<dbReference type="InterPro" id="IPR047640">
    <property type="entry name" value="RpiR-like"/>
</dbReference>
<dbReference type="InterPro" id="IPR035472">
    <property type="entry name" value="RpiR-like_SIS"/>
</dbReference>